<dbReference type="PANTHER" id="PTHR34802:SF1">
    <property type="entry name" value="CHORISMATE SYNTHASE"/>
    <property type="match status" value="1"/>
</dbReference>
<feature type="compositionally biased region" description="Basic and acidic residues" evidence="1">
    <location>
        <begin position="1215"/>
        <end position="1237"/>
    </location>
</feature>
<feature type="compositionally biased region" description="Basic and acidic residues" evidence="1">
    <location>
        <begin position="88"/>
        <end position="110"/>
    </location>
</feature>
<dbReference type="Proteomes" id="UP000593568">
    <property type="component" value="Unassembled WGS sequence"/>
</dbReference>
<feature type="compositionally biased region" description="Polar residues" evidence="1">
    <location>
        <begin position="309"/>
        <end position="342"/>
    </location>
</feature>
<protein>
    <recommendedName>
        <fullName evidence="4">Chorismate synthase</fullName>
    </recommendedName>
</protein>
<dbReference type="PANTHER" id="PTHR34802">
    <property type="entry name" value="CHORISMATE SYNTHASE"/>
    <property type="match status" value="1"/>
</dbReference>
<feature type="compositionally biased region" description="Polar residues" evidence="1">
    <location>
        <begin position="1403"/>
        <end position="1417"/>
    </location>
</feature>
<feature type="compositionally biased region" description="Basic and acidic residues" evidence="1">
    <location>
        <begin position="1334"/>
        <end position="1396"/>
    </location>
</feature>
<evidence type="ECO:0008006" key="4">
    <source>
        <dbReference type="Google" id="ProtNLM"/>
    </source>
</evidence>
<keyword evidence="3" id="KW-1185">Reference proteome</keyword>
<organism evidence="2 3">
    <name type="scientific">Gossypium trilobum</name>
    <dbReference type="NCBI Taxonomy" id="34281"/>
    <lineage>
        <taxon>Eukaryota</taxon>
        <taxon>Viridiplantae</taxon>
        <taxon>Streptophyta</taxon>
        <taxon>Embryophyta</taxon>
        <taxon>Tracheophyta</taxon>
        <taxon>Spermatophyta</taxon>
        <taxon>Magnoliopsida</taxon>
        <taxon>eudicotyledons</taxon>
        <taxon>Gunneridae</taxon>
        <taxon>Pentapetalae</taxon>
        <taxon>rosids</taxon>
        <taxon>malvids</taxon>
        <taxon>Malvales</taxon>
        <taxon>Malvaceae</taxon>
        <taxon>Malvoideae</taxon>
        <taxon>Gossypium</taxon>
    </lineage>
</organism>
<feature type="compositionally biased region" description="Polar residues" evidence="1">
    <location>
        <begin position="1320"/>
        <end position="1332"/>
    </location>
</feature>
<reference evidence="2 3" key="1">
    <citation type="journal article" date="2019" name="Genome Biol. Evol.">
        <title>Insights into the evolution of the New World diploid cottons (Gossypium, subgenus Houzingenia) based on genome sequencing.</title>
        <authorList>
            <person name="Grover C.E."/>
            <person name="Arick M.A. 2nd"/>
            <person name="Thrash A."/>
            <person name="Conover J.L."/>
            <person name="Sanders W.S."/>
            <person name="Peterson D.G."/>
            <person name="Frelichowski J.E."/>
            <person name="Scheffler J.A."/>
            <person name="Scheffler B.E."/>
            <person name="Wendel J.F."/>
        </authorList>
    </citation>
    <scope>NUCLEOTIDE SEQUENCE [LARGE SCALE GENOMIC DNA]</scope>
    <source>
        <strain evidence="2">8</strain>
        <tissue evidence="2">Leaf</tissue>
    </source>
</reference>
<feature type="compositionally biased region" description="Basic and acidic residues" evidence="1">
    <location>
        <begin position="253"/>
        <end position="269"/>
    </location>
</feature>
<feature type="region of interest" description="Disordered" evidence="1">
    <location>
        <begin position="1111"/>
        <end position="1151"/>
    </location>
</feature>
<feature type="region of interest" description="Disordered" evidence="1">
    <location>
        <begin position="1052"/>
        <end position="1093"/>
    </location>
</feature>
<feature type="region of interest" description="Disordered" evidence="1">
    <location>
        <begin position="2185"/>
        <end position="2205"/>
    </location>
</feature>
<sequence>MSLENEEQHSLDQPDISKESQKKSRISYTREFLLSLSELDICKKLPEGFDQSIFGELEDTSQDRQRIPGTLSGYRRNEYSSSPPTRGDYSRGIHGRWDSRSSGKSDRDSDSQSDWDSDHGRRHGNQSRRSWQGPEHDGLLGSGSFPRPSGYTAGASASKLRANEQCHLNRSNEPYHPPRPYKAVPHSRRETNDSYNDETFGSTECTSEDRAEEERKRRASFESWRKEQQKAFQEKKINPERRKDDFDISELLEDSKVDKGLANRNKESDEPIPASNIVSDRTSLPSQTPASRPLVPPGFASTVLERNVGTKTSMHSHSSQVGNSEIDSNLSESKGSLLSNGISDDLAGKPSKPNEEETLSERRLEIKNIHPLDNNKSVKAPTFSSALDKLNDTISKDSQIYNSSSLSEAFIAPGNNEVTELDSKKLVADKIVTETNQDGSISILDKLFGNALTANEGGSSNYTEPNDSNADETWAPDAFHSSKFAHLFLDEEKKNIDDLSLGRPKDLLSFIQGGEKVGSHDRLATKHGELNFPFQNSELADKHVRSNLLSPRIENSEQSWNIKDVNKSAAVPTVLTCEDLEKSILSESTENDPRLPPAIEGCKIPDAKCEKQEVIVDNHASQHLLSLLQNKTSMKNIVSSANLDIGSSERVDTIETTSADAASCDSIDTNAENVSSSGKSLTLEALFGSAFMKELQSVGAPASVQRGSIESARVDVFKSNRLPLHVTDDSLLPSSGRVGSNRTNFEKNISPFTQREQMKSDGIEEHLLGYNDAPSAADSSHIRAGLGSKLGGFDGSAKIGLPEEDSLLGVSNPLKLQNFMAGGVKAELLPSQETPIDVAEKLAALKAVFQDERPVVGGKEVPVFLPGPYDLREPDVPLHNQNVQASSPQLHPQLNHGGPLFHSLDSHHSSIGSQVKFMGPEGLVYHDAPPNHQLSANMLRPLHHPSSGLTGFDSPIHHPMLQQMHMPGNFPSPHLQRRIPGVAPPAPHSNNQMTGLQEMNPMHGFQLGHGQRQPQPNFAGLGMPPGHDVGSGSHHPEALQRLIEMELRSKSKQLSPFGAPSHGQGQGMYGHELDMGNGGERRSERVNWRRERERGIASRCLSQRSGKNDRVWFRGFPDRSSGGRNKMSLENEGQHSLDQPADTSKEPQKKPRISYTRDFLLSLSELDVCKNLPLGFDHSILSDFEDTSQDRQRIPGTLSGYRRNEYSSSPPTRGDYSRGIHGRWDSRSSGKNDRDSDTQSDWDSDHGRRHGNQSRRSWQGPDHDGLLGSGSFPRPSGYMAGASGPKVRANDQYHLNRSNEPYHPPRPYKAVPHSRRETNDSYNDETFGSTEFTSEDRAEEERKRRASFESWRKEQHKAFQEKKINPERRKDDFDISELLKDSKGDKGVANRNKESDEPIPASNIFSDKTSLHSQTPASRPLVPPGFTSTVLERNVGTKSSMHSHSSQVGSSEIDGNPSESKGSLLLNGISDDLLGKHSKQCEEETLSEQRLESKNIHLLDNIRSVKAPNTPSALDKFNDTISKDSQIYKSSSLSEAFIAPGNGEVTELDSKKLVADKIVTETNQDGSISILDKLFGTAVTSNGGGSTNITAPNDGNTDETWASDTSHSSKFAHLFLDEEKKPTDDFSLGRPKDLLSFIQGGEKGGSHDRIANKHVEANFPFENSELVDRHVISNLMSPRIENSEQSWNIKDVNKSAAVPTVLTCEDLEKSILSEGTENDPRLPPAIEGQKITDAKCEKQEVIDNHASQHLLSLLQNKTSVKNIVSPSNLDVGSSERVHTVETARVDMAPCDSIDTNAENASSSGKSLTLETLFGSAFMKELQSVGAPASVRRGSMDSARVDVSKSNWLPPHVTDDSLLPSAGHIVSNRTNFEKNILPFTQRERMKSDGIEEHLLGYNDAPSAADSSHIRAGLGSKLGGFDGSAEIGLPEEDSLLGVSNPVKLQNFMAASAKSELLPSQETPIDVAEKLAALKAIFQDERPVVGGKEGPIFLPGPYDMRDPDIPSQNVQPSSPLLRPQLNHGGSMFHQLDSHHSNIGSQVKVMAPEGMIHHDAPPNHHLPANMLHPLHHPSSGLTGFDPPIHHPMLQQMHKPRNFPPPILQRGIPGVPLLAPHSTNQMAGLLPELNPMHGFPLGHGHRQPQPNFAGLGMPPGNDVGSGSHHPEALQRLIEMELRSKSKQMGPFGAPGHSQGQGMYGHEPDMGFQYR</sequence>
<dbReference type="EMBL" id="JABEZW010000007">
    <property type="protein sequence ID" value="MBA0769357.1"/>
    <property type="molecule type" value="Genomic_DNA"/>
</dbReference>
<feature type="region of interest" description="Disordered" evidence="1">
    <location>
        <begin position="1187"/>
        <end position="1460"/>
    </location>
</feature>
<feature type="region of interest" description="Disordered" evidence="1">
    <location>
        <begin position="1"/>
        <end position="25"/>
    </location>
</feature>
<feature type="compositionally biased region" description="Low complexity" evidence="1">
    <location>
        <begin position="1439"/>
        <end position="1451"/>
    </location>
</feature>
<proteinExistence type="predicted"/>
<evidence type="ECO:0000313" key="3">
    <source>
        <dbReference type="Proteomes" id="UP000593568"/>
    </source>
</evidence>
<feature type="compositionally biased region" description="Basic and acidic residues" evidence="1">
    <location>
        <begin position="207"/>
        <end position="246"/>
    </location>
</feature>
<feature type="compositionally biased region" description="Polar residues" evidence="1">
    <location>
        <begin position="276"/>
        <end position="290"/>
    </location>
</feature>
<feature type="compositionally biased region" description="Polar residues" evidence="1">
    <location>
        <begin position="193"/>
        <end position="205"/>
    </location>
</feature>
<comment type="caution">
    <text evidence="2">The sequence shown here is derived from an EMBL/GenBank/DDBJ whole genome shotgun (WGS) entry which is preliminary data.</text>
</comment>
<feature type="compositionally biased region" description="Basic and acidic residues" evidence="1">
    <location>
        <begin position="1"/>
        <end position="22"/>
    </location>
</feature>
<name>A0A7J9E8K7_9ROSI</name>
<evidence type="ECO:0000256" key="1">
    <source>
        <dbReference type="SAM" id="MobiDB-lite"/>
    </source>
</evidence>
<gene>
    <name evidence="2" type="ORF">Gotri_018096</name>
</gene>
<evidence type="ECO:0000313" key="2">
    <source>
        <dbReference type="EMBL" id="MBA0769357.1"/>
    </source>
</evidence>
<accession>A0A7J9E8K7</accession>
<feature type="region of interest" description="Disordered" evidence="1">
    <location>
        <begin position="54"/>
        <end position="360"/>
    </location>
</feature>
<feature type="compositionally biased region" description="Basic and acidic residues" evidence="1">
    <location>
        <begin position="1071"/>
        <end position="1093"/>
    </location>
</feature>